<dbReference type="HAMAP" id="MF_00178">
    <property type="entry name" value="Lumazine_synth"/>
    <property type="match status" value="1"/>
</dbReference>
<feature type="binding site" evidence="9">
    <location>
        <position position="127"/>
    </location>
    <ligand>
        <name>(2S)-2-hydroxy-3-oxobutyl phosphate</name>
        <dbReference type="ChEBI" id="CHEBI:58830"/>
    </ligand>
</feature>
<dbReference type="Gene3D" id="3.40.50.960">
    <property type="entry name" value="Lumazine/riboflavin synthase"/>
    <property type="match status" value="1"/>
</dbReference>
<dbReference type="OrthoDB" id="9809709at2"/>
<dbReference type="GO" id="GO:0009349">
    <property type="term" value="C:riboflavin synthase complex"/>
    <property type="evidence" value="ECO:0007669"/>
    <property type="project" value="UniProtKB-UniRule"/>
</dbReference>
<organism evidence="10 11">
    <name type="scientific">Bibersteinia trehalosi USDA-ARS-USMARC-188</name>
    <dbReference type="NCBI Taxonomy" id="1263829"/>
    <lineage>
        <taxon>Bacteria</taxon>
        <taxon>Pseudomonadati</taxon>
        <taxon>Pseudomonadota</taxon>
        <taxon>Gammaproteobacteria</taxon>
        <taxon>Pasteurellales</taxon>
        <taxon>Pasteurellaceae</taxon>
        <taxon>Bibersteinia</taxon>
    </lineage>
</organism>
<dbReference type="GO" id="GO:0005829">
    <property type="term" value="C:cytosol"/>
    <property type="evidence" value="ECO:0007669"/>
    <property type="project" value="TreeGrafter"/>
</dbReference>
<dbReference type="GO" id="GO:0009231">
    <property type="term" value="P:riboflavin biosynthetic process"/>
    <property type="evidence" value="ECO:0007669"/>
    <property type="project" value="UniProtKB-UniRule"/>
</dbReference>
<dbReference type="Pfam" id="PF00885">
    <property type="entry name" value="DMRL_synthase"/>
    <property type="match status" value="1"/>
</dbReference>
<gene>
    <name evidence="9" type="primary">ribH</name>
    <name evidence="10" type="ORF">F542_4130</name>
</gene>
<evidence type="ECO:0000256" key="4">
    <source>
        <dbReference type="ARBA" id="ARBA00022619"/>
    </source>
</evidence>
<evidence type="ECO:0000256" key="7">
    <source>
        <dbReference type="ARBA" id="ARBA00058151"/>
    </source>
</evidence>
<evidence type="ECO:0000256" key="6">
    <source>
        <dbReference type="ARBA" id="ARBA00048785"/>
    </source>
</evidence>
<feature type="active site" description="Proton donor" evidence="9">
    <location>
        <position position="88"/>
    </location>
</feature>
<keyword evidence="4 9" id="KW-0686">Riboflavin biosynthesis</keyword>
<comment type="function">
    <text evidence="7 9">Catalyzes the formation of 6,7-dimethyl-8-ribityllumazine by condensation of 5-amino-6-(D-ribitylamino)uracil with 3,4-dihydroxy-2-butanone 4-phosphate. This is the penultimate step in the biosynthesis of riboflavin.</text>
</comment>
<proteinExistence type="inferred from homology"/>
<comment type="pathway">
    <text evidence="1 9">Cofactor biosynthesis; riboflavin biosynthesis; riboflavin from 2-hydroxy-3-oxobutyl phosphate and 5-amino-6-(D-ribitylamino)uracil: step 1/2.</text>
</comment>
<evidence type="ECO:0000256" key="3">
    <source>
        <dbReference type="ARBA" id="ARBA00012664"/>
    </source>
</evidence>
<evidence type="ECO:0000256" key="1">
    <source>
        <dbReference type="ARBA" id="ARBA00004917"/>
    </source>
</evidence>
<dbReference type="Proteomes" id="UP000019091">
    <property type="component" value="Chromosome"/>
</dbReference>
<dbReference type="InterPro" id="IPR034964">
    <property type="entry name" value="LS"/>
</dbReference>
<dbReference type="AlphaFoldDB" id="A0A4V7I809"/>
<name>A0A4V7I809_BIBTR</name>
<evidence type="ECO:0000313" key="10">
    <source>
        <dbReference type="EMBL" id="AHG81131.1"/>
    </source>
</evidence>
<evidence type="ECO:0000256" key="5">
    <source>
        <dbReference type="ARBA" id="ARBA00022679"/>
    </source>
</evidence>
<dbReference type="PANTHER" id="PTHR21058">
    <property type="entry name" value="6,7-DIMETHYL-8-RIBITYLLUMAZINE SYNTHASE DMRL SYNTHASE LUMAZINE SYNTHASE"/>
    <property type="match status" value="1"/>
</dbReference>
<protein>
    <recommendedName>
        <fullName evidence="8 9">6,7-dimethyl-8-ribityllumazine synthase</fullName>
        <shortName evidence="9">DMRL synthase</shortName>
        <shortName evidence="9">LS</shortName>
        <shortName evidence="9">Lumazine synthase</shortName>
        <ecNumber evidence="3 9">2.5.1.78</ecNumber>
    </recommendedName>
</protein>
<accession>A0A4V7I809</accession>
<comment type="similarity">
    <text evidence="2 9">Belongs to the DMRL synthase family.</text>
</comment>
<evidence type="ECO:0000313" key="11">
    <source>
        <dbReference type="Proteomes" id="UP000019091"/>
    </source>
</evidence>
<keyword evidence="5 9" id="KW-0808">Transferase</keyword>
<dbReference type="UniPathway" id="UPA00275">
    <property type="reaction ID" value="UER00404"/>
</dbReference>
<dbReference type="PANTHER" id="PTHR21058:SF0">
    <property type="entry name" value="6,7-DIMETHYL-8-RIBITYLLUMAZINE SYNTHASE"/>
    <property type="match status" value="1"/>
</dbReference>
<feature type="binding site" evidence="9">
    <location>
        <begin position="56"/>
        <end position="58"/>
    </location>
    <ligand>
        <name>5-amino-6-(D-ribitylamino)uracil</name>
        <dbReference type="ChEBI" id="CHEBI:15934"/>
    </ligand>
</feature>
<comment type="catalytic activity">
    <reaction evidence="6 9">
        <text>(2S)-2-hydroxy-3-oxobutyl phosphate + 5-amino-6-(D-ribitylamino)uracil = 6,7-dimethyl-8-(1-D-ribityl)lumazine + phosphate + 2 H2O + H(+)</text>
        <dbReference type="Rhea" id="RHEA:26152"/>
        <dbReference type="ChEBI" id="CHEBI:15377"/>
        <dbReference type="ChEBI" id="CHEBI:15378"/>
        <dbReference type="ChEBI" id="CHEBI:15934"/>
        <dbReference type="ChEBI" id="CHEBI:43474"/>
        <dbReference type="ChEBI" id="CHEBI:58201"/>
        <dbReference type="ChEBI" id="CHEBI:58830"/>
        <dbReference type="EC" id="2.5.1.78"/>
    </reaction>
</comment>
<feature type="binding site" evidence="9">
    <location>
        <position position="113"/>
    </location>
    <ligand>
        <name>5-amino-6-(D-ribitylamino)uracil</name>
        <dbReference type="ChEBI" id="CHEBI:15934"/>
    </ligand>
</feature>
<dbReference type="RefSeq" id="WP_025266783.1">
    <property type="nucleotide sequence ID" value="NZ_CP006954.1"/>
</dbReference>
<feature type="binding site" evidence="9">
    <location>
        <begin position="80"/>
        <end position="82"/>
    </location>
    <ligand>
        <name>5-amino-6-(D-ribitylamino)uracil</name>
        <dbReference type="ChEBI" id="CHEBI:15934"/>
    </ligand>
</feature>
<dbReference type="InterPro" id="IPR002180">
    <property type="entry name" value="LS/RS"/>
</dbReference>
<feature type="binding site" evidence="9">
    <location>
        <begin position="85"/>
        <end position="86"/>
    </location>
    <ligand>
        <name>(2S)-2-hydroxy-3-oxobutyl phosphate</name>
        <dbReference type="ChEBI" id="CHEBI:58830"/>
    </ligand>
</feature>
<dbReference type="KEGG" id="btre:F542_4130"/>
<dbReference type="EC" id="2.5.1.78" evidence="3 9"/>
<dbReference type="EMBL" id="CP006954">
    <property type="protein sequence ID" value="AHG81131.1"/>
    <property type="molecule type" value="Genomic_DNA"/>
</dbReference>
<evidence type="ECO:0000256" key="9">
    <source>
        <dbReference type="HAMAP-Rule" id="MF_00178"/>
    </source>
</evidence>
<reference evidence="10 11" key="1">
    <citation type="journal article" date="2014" name="Genome Announc.">
        <title>Complete Closed Genome Sequences of Three Bibersteinia trehalosi Nasopharyngeal Isolates from Cattle with Shipping Fever.</title>
        <authorList>
            <person name="Harhay G.P."/>
            <person name="McVey D.S."/>
            <person name="Koren S."/>
            <person name="Phillippy A.M."/>
            <person name="Bono J."/>
            <person name="Harhay D.M."/>
            <person name="Clawson M.L."/>
            <person name="Heaton M.P."/>
            <person name="Chitko-McKown C.G."/>
            <person name="Korlach J."/>
            <person name="Smith T.P."/>
        </authorList>
    </citation>
    <scope>NUCLEOTIDE SEQUENCE [LARGE SCALE GENOMIC DNA]</scope>
    <source>
        <strain evidence="10 11">USDA-ARS-USMARC-188</strain>
    </source>
</reference>
<dbReference type="GO" id="GO:0000906">
    <property type="term" value="F:6,7-dimethyl-8-ribityllumazine synthase activity"/>
    <property type="evidence" value="ECO:0007669"/>
    <property type="project" value="UniProtKB-UniRule"/>
</dbReference>
<dbReference type="CDD" id="cd09209">
    <property type="entry name" value="Lumazine_synthase-I"/>
    <property type="match status" value="1"/>
</dbReference>
<dbReference type="NCBIfam" id="TIGR00114">
    <property type="entry name" value="lumazine-synth"/>
    <property type="match status" value="1"/>
</dbReference>
<comment type="subunit">
    <text evidence="9">Forms an icosahedral capsid composed of 60 subunits, arranged as a dodecamer of pentamers.</text>
</comment>
<feature type="binding site" evidence="9">
    <location>
        <position position="22"/>
    </location>
    <ligand>
        <name>5-amino-6-(D-ribitylamino)uracil</name>
        <dbReference type="ChEBI" id="CHEBI:15934"/>
    </ligand>
</feature>
<dbReference type="InterPro" id="IPR036467">
    <property type="entry name" value="LS/RS_sf"/>
</dbReference>
<sequence length="153" mass="16258">MATIQGNYVATGLKFGIVATNWHKIFIDQLLHGAKDKLIRHGVNENDIDTVWVPGALEIAIAAKKMAESGKYDAIICLGAVVRGATSHYDVVVNESAKGIAMTSLQAGVPIANGVLTVENLEQAIERSGTKAGNKGEECAMVAIEMVNLLKQL</sequence>
<evidence type="ECO:0000256" key="8">
    <source>
        <dbReference type="ARBA" id="ARBA00072606"/>
    </source>
</evidence>
<dbReference type="SUPFAM" id="SSF52121">
    <property type="entry name" value="Lumazine synthase"/>
    <property type="match status" value="1"/>
</dbReference>
<dbReference type="FunFam" id="3.40.50.960:FF:000001">
    <property type="entry name" value="6,7-dimethyl-8-ribityllumazine synthase"/>
    <property type="match status" value="1"/>
</dbReference>
<evidence type="ECO:0000256" key="2">
    <source>
        <dbReference type="ARBA" id="ARBA00007424"/>
    </source>
</evidence>